<dbReference type="GO" id="GO:2000736">
    <property type="term" value="P:regulation of stem cell differentiation"/>
    <property type="evidence" value="ECO:0007669"/>
    <property type="project" value="UniProtKB-UniRule"/>
</dbReference>
<dbReference type="Proteomes" id="UP000824540">
    <property type="component" value="Unassembled WGS sequence"/>
</dbReference>
<dbReference type="PANTHER" id="PTHR13336:SF4">
    <property type="entry name" value="OCIA DOMAIN-CONTAINING PROTEIN 1"/>
    <property type="match status" value="1"/>
</dbReference>
<evidence type="ECO:0000256" key="1">
    <source>
        <dbReference type="ARBA" id="ARBA00004177"/>
    </source>
</evidence>
<comment type="subcellular location">
    <subcellularLocation>
        <location evidence="1 5">Endosome</location>
    </subcellularLocation>
</comment>
<proteinExistence type="inferred from homology"/>
<name>A0A8T2MUD3_9TELE</name>
<dbReference type="AlphaFoldDB" id="A0A8T2MUD3"/>
<keyword evidence="9" id="KW-1185">Reference proteome</keyword>
<keyword evidence="2 5" id="KW-0967">Endosome</keyword>
<evidence type="ECO:0000256" key="3">
    <source>
        <dbReference type="ARBA" id="ARBA00037952"/>
    </source>
</evidence>
<dbReference type="InterPro" id="IPR009764">
    <property type="entry name" value="OCIA_dom"/>
</dbReference>
<protein>
    <recommendedName>
        <fullName evidence="4 5">OCIA domain-containing protein 1</fullName>
    </recommendedName>
</protein>
<feature type="compositionally biased region" description="Basic and acidic residues" evidence="6">
    <location>
        <begin position="166"/>
        <end position="186"/>
    </location>
</feature>
<accession>A0A8T2MUD3</accession>
<evidence type="ECO:0000256" key="4">
    <source>
        <dbReference type="ARBA" id="ARBA00040877"/>
    </source>
</evidence>
<comment type="function">
    <text evidence="5">Maintains stem cell potency. Increases STAT3 phosphorylation and controls ERK phosphorylation. May act as a scaffold, increasing STAT3 recruitment onto endosomes.</text>
</comment>
<evidence type="ECO:0000256" key="6">
    <source>
        <dbReference type="SAM" id="MobiDB-lite"/>
    </source>
</evidence>
<dbReference type="EMBL" id="JAFBMS010000374">
    <property type="protein sequence ID" value="KAG9331166.1"/>
    <property type="molecule type" value="Genomic_DNA"/>
</dbReference>
<comment type="subunit">
    <text evidence="5">Interacts with STAT3.</text>
</comment>
<evidence type="ECO:0000256" key="5">
    <source>
        <dbReference type="RuleBase" id="RU369066"/>
    </source>
</evidence>
<evidence type="ECO:0000259" key="7">
    <source>
        <dbReference type="Pfam" id="PF07051"/>
    </source>
</evidence>
<feature type="compositionally biased region" description="Basic and acidic residues" evidence="6">
    <location>
        <begin position="203"/>
        <end position="214"/>
    </location>
</feature>
<comment type="domain">
    <text evidence="5">The OCIA domain is necessary and sufficient for endosomal localization.</text>
</comment>
<dbReference type="OrthoDB" id="6513616at2759"/>
<evidence type="ECO:0000256" key="2">
    <source>
        <dbReference type="ARBA" id="ARBA00022753"/>
    </source>
</evidence>
<organism evidence="8 9">
    <name type="scientific">Albula glossodonta</name>
    <name type="common">roundjaw bonefish</name>
    <dbReference type="NCBI Taxonomy" id="121402"/>
    <lineage>
        <taxon>Eukaryota</taxon>
        <taxon>Metazoa</taxon>
        <taxon>Chordata</taxon>
        <taxon>Craniata</taxon>
        <taxon>Vertebrata</taxon>
        <taxon>Euteleostomi</taxon>
        <taxon>Actinopterygii</taxon>
        <taxon>Neopterygii</taxon>
        <taxon>Teleostei</taxon>
        <taxon>Albuliformes</taxon>
        <taxon>Albulidae</taxon>
        <taxon>Albula</taxon>
    </lineage>
</organism>
<dbReference type="InterPro" id="IPR040187">
    <property type="entry name" value="OCAD1/2"/>
</dbReference>
<evidence type="ECO:0000313" key="8">
    <source>
        <dbReference type="EMBL" id="KAG9331166.1"/>
    </source>
</evidence>
<dbReference type="GO" id="GO:0005768">
    <property type="term" value="C:endosome"/>
    <property type="evidence" value="ECO:0007669"/>
    <property type="project" value="UniProtKB-SubCell"/>
</dbReference>
<feature type="domain" description="OCIA" evidence="7">
    <location>
        <begin position="11"/>
        <end position="59"/>
    </location>
</feature>
<comment type="similarity">
    <text evidence="3 5">Belongs to the OCIAD1 family.</text>
</comment>
<feature type="region of interest" description="Disordered" evidence="6">
    <location>
        <begin position="71"/>
        <end position="225"/>
    </location>
</feature>
<evidence type="ECO:0000313" key="9">
    <source>
        <dbReference type="Proteomes" id="UP000824540"/>
    </source>
</evidence>
<sequence>MFDSPQLPFSPVLKGVLTASGMFGSLPKLAFAGFCGYLAGKISYMDTCVKKFKNLENSPLADALRREHHNLPARFPPQNQSEFEDGSQSDFEPLSLAPADRRGPAHSYGEPAPFGSGLGDSTFQPAPFSSALDDSSYQPAPYSSALDDSTYQPAPFSSALTPPYLDEEKPKKKTISYEELRSKNRENYGVTMTQKAETLLKPSPDRATPRKEGESALGAGLGLGP</sequence>
<feature type="non-terminal residue" evidence="8">
    <location>
        <position position="225"/>
    </location>
</feature>
<dbReference type="PANTHER" id="PTHR13336">
    <property type="entry name" value="OVARIAN CARCINOMA IMMUNOREACTIVE ANTIGEN"/>
    <property type="match status" value="1"/>
</dbReference>
<reference evidence="8" key="1">
    <citation type="thesis" date="2021" institute="BYU ScholarsArchive" country="Provo, UT, USA">
        <title>Applications of and Algorithms for Genome Assembly and Genomic Analyses with an Emphasis on Marine Teleosts.</title>
        <authorList>
            <person name="Pickett B.D."/>
        </authorList>
    </citation>
    <scope>NUCLEOTIDE SEQUENCE</scope>
    <source>
        <strain evidence="8">HI-2016</strain>
    </source>
</reference>
<gene>
    <name evidence="8" type="ORF">JZ751_019919</name>
</gene>
<dbReference type="Pfam" id="PF07051">
    <property type="entry name" value="OCIA"/>
    <property type="match status" value="1"/>
</dbReference>
<comment type="caution">
    <text evidence="8">The sequence shown here is derived from an EMBL/GenBank/DDBJ whole genome shotgun (WGS) entry which is preliminary data.</text>
</comment>